<keyword evidence="1" id="KW-0378">Hydrolase</keyword>
<name>A0ABW3IUC7_9RHOB</name>
<dbReference type="PANTHER" id="PTHR18901">
    <property type="entry name" value="2-DEOXYGLUCOSE-6-PHOSPHATE PHOSPHATASE 2"/>
    <property type="match status" value="1"/>
</dbReference>
<proteinExistence type="predicted"/>
<sequence>MSRPRPGAGAALLFDMDGLLLDTERPVFEVFVEEARALGLEDAESFGLSMVGLSSSICQRLLRDYLPAEIGLERFRESWDAGVRARLAGGIPLKPGVAEVLERLTGAGWSMVVVTSTRTVTARSHLGEAGLLDHFLDVVGGDAVPANKPDPAPYLIGAERAGAHSRDCLAFEDSDAGVASALAAGCEVHQIPDIRPPDRPVPQRGQAVHRTLSDAVAAAGLLV</sequence>
<reference evidence="2" key="1">
    <citation type="journal article" date="2019" name="Int. J. Syst. Evol. Microbiol.">
        <title>The Global Catalogue of Microorganisms (GCM) 10K type strain sequencing project: providing services to taxonomists for standard genome sequencing and annotation.</title>
        <authorList>
            <consortium name="The Broad Institute Genomics Platform"/>
            <consortium name="The Broad Institute Genome Sequencing Center for Infectious Disease"/>
            <person name="Wu L."/>
            <person name="Ma J."/>
        </authorList>
    </citation>
    <scope>NUCLEOTIDE SEQUENCE [LARGE SCALE GENOMIC DNA]</scope>
    <source>
        <strain evidence="2">CCUG 60524</strain>
    </source>
</reference>
<organism evidence="1 2">
    <name type="scientific">Tropicimonas aquimaris</name>
    <dbReference type="NCBI Taxonomy" id="914152"/>
    <lineage>
        <taxon>Bacteria</taxon>
        <taxon>Pseudomonadati</taxon>
        <taxon>Pseudomonadota</taxon>
        <taxon>Alphaproteobacteria</taxon>
        <taxon>Rhodobacterales</taxon>
        <taxon>Roseobacteraceae</taxon>
        <taxon>Tropicimonas</taxon>
    </lineage>
</organism>
<dbReference type="Gene3D" id="3.40.50.1000">
    <property type="entry name" value="HAD superfamily/HAD-like"/>
    <property type="match status" value="1"/>
</dbReference>
<dbReference type="SFLD" id="SFLDG01129">
    <property type="entry name" value="C1.5:_HAD__Beta-PGM__Phosphata"/>
    <property type="match status" value="1"/>
</dbReference>
<dbReference type="InterPro" id="IPR006439">
    <property type="entry name" value="HAD-SF_hydro_IA"/>
</dbReference>
<evidence type="ECO:0000313" key="2">
    <source>
        <dbReference type="Proteomes" id="UP001597108"/>
    </source>
</evidence>
<evidence type="ECO:0000313" key="1">
    <source>
        <dbReference type="EMBL" id="MFD0981373.1"/>
    </source>
</evidence>
<dbReference type="Gene3D" id="1.10.150.240">
    <property type="entry name" value="Putative phosphatase, domain 2"/>
    <property type="match status" value="1"/>
</dbReference>
<dbReference type="SUPFAM" id="SSF56784">
    <property type="entry name" value="HAD-like"/>
    <property type="match status" value="1"/>
</dbReference>
<dbReference type="NCBIfam" id="TIGR01509">
    <property type="entry name" value="HAD-SF-IA-v3"/>
    <property type="match status" value="1"/>
</dbReference>
<dbReference type="PANTHER" id="PTHR18901:SF38">
    <property type="entry name" value="PSEUDOURIDINE-5'-PHOSPHATASE"/>
    <property type="match status" value="1"/>
</dbReference>
<dbReference type="SFLD" id="SFLDS00003">
    <property type="entry name" value="Haloacid_Dehalogenase"/>
    <property type="match status" value="1"/>
</dbReference>
<dbReference type="CDD" id="cd07505">
    <property type="entry name" value="HAD_BPGM-like"/>
    <property type="match status" value="1"/>
</dbReference>
<dbReference type="Pfam" id="PF00702">
    <property type="entry name" value="Hydrolase"/>
    <property type="match status" value="1"/>
</dbReference>
<dbReference type="InterPro" id="IPR023214">
    <property type="entry name" value="HAD_sf"/>
</dbReference>
<dbReference type="EMBL" id="JBHTJT010000038">
    <property type="protein sequence ID" value="MFD0981373.1"/>
    <property type="molecule type" value="Genomic_DNA"/>
</dbReference>
<gene>
    <name evidence="1" type="ORF">ACFQ2S_17180</name>
</gene>
<comment type="caution">
    <text evidence="1">The sequence shown here is derived from an EMBL/GenBank/DDBJ whole genome shotgun (WGS) entry which is preliminary data.</text>
</comment>
<protein>
    <submittedName>
        <fullName evidence="1">HAD family hydrolase</fullName>
    </submittedName>
</protein>
<dbReference type="InterPro" id="IPR023198">
    <property type="entry name" value="PGP-like_dom2"/>
</dbReference>
<dbReference type="GO" id="GO:0016787">
    <property type="term" value="F:hydrolase activity"/>
    <property type="evidence" value="ECO:0007669"/>
    <property type="project" value="UniProtKB-KW"/>
</dbReference>
<keyword evidence="2" id="KW-1185">Reference proteome</keyword>
<dbReference type="Proteomes" id="UP001597108">
    <property type="component" value="Unassembled WGS sequence"/>
</dbReference>
<accession>A0ABW3IUC7</accession>
<dbReference type="RefSeq" id="WP_386076321.1">
    <property type="nucleotide sequence ID" value="NZ_JBHTJT010000038.1"/>
</dbReference>
<dbReference type="InterPro" id="IPR036412">
    <property type="entry name" value="HAD-like_sf"/>
</dbReference>